<dbReference type="AlphaFoldDB" id="A0A1F5F677"/>
<dbReference type="STRING" id="1817816.A2Y64_02480"/>
<gene>
    <name evidence="2" type="ORF">A2Y64_02480</name>
</gene>
<evidence type="ECO:0000256" key="1">
    <source>
        <dbReference type="ARBA" id="ARBA00009820"/>
    </source>
</evidence>
<protein>
    <recommendedName>
        <fullName evidence="4">DUF5050 domain-containing protein</fullName>
    </recommendedName>
</protein>
<dbReference type="EMBL" id="MFAF01000081">
    <property type="protein sequence ID" value="OGD75165.1"/>
    <property type="molecule type" value="Genomic_DNA"/>
</dbReference>
<organism evidence="2 3">
    <name type="scientific">Candidatus Coatesbacteria bacterium RBG_13_66_14</name>
    <dbReference type="NCBI Taxonomy" id="1817816"/>
    <lineage>
        <taxon>Bacteria</taxon>
        <taxon>Candidatus Coatesiibacteriota</taxon>
    </lineage>
</organism>
<comment type="similarity">
    <text evidence="1">Belongs to the TolB family.</text>
</comment>
<sequence length="292" mass="31884">MPQQNAPITLVALTVLLICGCLSRQSDHIYFASDRDGVGNNLFAVNTAGGELKQLTRDLKPDWDPYPALSPDGKRLVFVSRHQDANLEVYVMDSTGGEPARLTFTPEDEDRPVFTPDGRISFDSERTGDWELWVMDADGGNPARLTDSPGIDEGSSWSPDGKLVAFASERGGRFGIYLAGPDGSDARQLYGGVSFSCNDPAWSPDGKLVAFSSDERGTYDIYTIALDGSKPIRLTDGEGRGQERYPCWSADGEWLVYAGLESGDWEIFAMKADGSEDKQLTNNSAYDSLPAW</sequence>
<name>A0A1F5F677_9BACT</name>
<dbReference type="PANTHER" id="PTHR36842">
    <property type="entry name" value="PROTEIN TOLB HOMOLOG"/>
    <property type="match status" value="1"/>
</dbReference>
<evidence type="ECO:0008006" key="4">
    <source>
        <dbReference type="Google" id="ProtNLM"/>
    </source>
</evidence>
<accession>A0A1F5F677</accession>
<reference evidence="2 3" key="1">
    <citation type="journal article" date="2016" name="Nat. Commun.">
        <title>Thousands of microbial genomes shed light on interconnected biogeochemical processes in an aquifer system.</title>
        <authorList>
            <person name="Anantharaman K."/>
            <person name="Brown C.T."/>
            <person name="Hug L.A."/>
            <person name="Sharon I."/>
            <person name="Castelle C.J."/>
            <person name="Probst A.J."/>
            <person name="Thomas B.C."/>
            <person name="Singh A."/>
            <person name="Wilkins M.J."/>
            <person name="Karaoz U."/>
            <person name="Brodie E.L."/>
            <person name="Williams K.H."/>
            <person name="Hubbard S.S."/>
            <person name="Banfield J.F."/>
        </authorList>
    </citation>
    <scope>NUCLEOTIDE SEQUENCE [LARGE SCALE GENOMIC DNA]</scope>
</reference>
<dbReference type="SUPFAM" id="SSF69304">
    <property type="entry name" value="Tricorn protease N-terminal domain"/>
    <property type="match status" value="2"/>
</dbReference>
<dbReference type="Pfam" id="PF07676">
    <property type="entry name" value="PD40"/>
    <property type="match status" value="5"/>
</dbReference>
<dbReference type="InterPro" id="IPR011659">
    <property type="entry name" value="WD40"/>
</dbReference>
<dbReference type="Proteomes" id="UP000177187">
    <property type="component" value="Unassembled WGS sequence"/>
</dbReference>
<proteinExistence type="inferred from homology"/>
<evidence type="ECO:0000313" key="2">
    <source>
        <dbReference type="EMBL" id="OGD75165.1"/>
    </source>
</evidence>
<dbReference type="Gene3D" id="2.120.10.30">
    <property type="entry name" value="TolB, C-terminal domain"/>
    <property type="match status" value="3"/>
</dbReference>
<dbReference type="InterPro" id="IPR011042">
    <property type="entry name" value="6-blade_b-propeller_TolB-like"/>
</dbReference>
<comment type="caution">
    <text evidence="2">The sequence shown here is derived from an EMBL/GenBank/DDBJ whole genome shotgun (WGS) entry which is preliminary data.</text>
</comment>
<dbReference type="PANTHER" id="PTHR36842:SF1">
    <property type="entry name" value="PROTEIN TOLB"/>
    <property type="match status" value="1"/>
</dbReference>
<evidence type="ECO:0000313" key="3">
    <source>
        <dbReference type="Proteomes" id="UP000177187"/>
    </source>
</evidence>